<dbReference type="InterPro" id="IPR003507">
    <property type="entry name" value="S66_fam"/>
</dbReference>
<dbReference type="Gene3D" id="3.40.50.10740">
    <property type="entry name" value="Class I glutamine amidotransferase-like"/>
    <property type="match status" value="1"/>
</dbReference>
<gene>
    <name evidence="5" type="ORF">XA3_19170</name>
</gene>
<feature type="domain" description="LD-carboxypeptidase N-terminal" evidence="3">
    <location>
        <begin position="14"/>
        <end position="139"/>
    </location>
</feature>
<accession>A0AAU9DLP9</accession>
<name>A0AAU9DLP9_9LACO</name>
<dbReference type="InterPro" id="IPR040921">
    <property type="entry name" value="Peptidase_S66C"/>
</dbReference>
<feature type="domain" description="LD-carboxypeptidase C-terminal" evidence="4">
    <location>
        <begin position="214"/>
        <end position="345"/>
    </location>
</feature>
<dbReference type="GO" id="GO:0016787">
    <property type="term" value="F:hydrolase activity"/>
    <property type="evidence" value="ECO:0007669"/>
    <property type="project" value="UniProtKB-KW"/>
</dbReference>
<dbReference type="InterPro" id="IPR029062">
    <property type="entry name" value="Class_I_gatase-like"/>
</dbReference>
<dbReference type="AlphaFoldDB" id="A0AAU9DLP9"/>
<evidence type="ECO:0000313" key="5">
    <source>
        <dbReference type="EMBL" id="BDR59476.1"/>
    </source>
</evidence>
<dbReference type="Proteomes" id="UP001321861">
    <property type="component" value="Chromosome"/>
</dbReference>
<dbReference type="SUPFAM" id="SSF52317">
    <property type="entry name" value="Class I glutamine amidotransferase-like"/>
    <property type="match status" value="1"/>
</dbReference>
<dbReference type="InterPro" id="IPR027478">
    <property type="entry name" value="LdcA_N"/>
</dbReference>
<dbReference type="PANTHER" id="PTHR30237">
    <property type="entry name" value="MURAMOYLTETRAPEPTIDE CARBOXYPEPTIDASE"/>
    <property type="match status" value="1"/>
</dbReference>
<dbReference type="Pfam" id="PF17676">
    <property type="entry name" value="Peptidase_S66C"/>
    <property type="match status" value="1"/>
</dbReference>
<evidence type="ECO:0000259" key="4">
    <source>
        <dbReference type="Pfam" id="PF17676"/>
    </source>
</evidence>
<protein>
    <submittedName>
        <fullName evidence="5">LD-carboxypeptidase</fullName>
    </submittedName>
</protein>
<evidence type="ECO:0000256" key="2">
    <source>
        <dbReference type="ARBA" id="ARBA00022801"/>
    </source>
</evidence>
<evidence type="ECO:0000259" key="3">
    <source>
        <dbReference type="Pfam" id="PF02016"/>
    </source>
</evidence>
<keyword evidence="2" id="KW-0378">Hydrolase</keyword>
<dbReference type="SUPFAM" id="SSF141986">
    <property type="entry name" value="LD-carboxypeptidase A C-terminal domain-like"/>
    <property type="match status" value="1"/>
</dbReference>
<organism evidence="5 6">
    <name type="scientific">Xylocopilactobacillus apicola</name>
    <dbReference type="NCBI Taxonomy" id="2932184"/>
    <lineage>
        <taxon>Bacteria</taxon>
        <taxon>Bacillati</taxon>
        <taxon>Bacillota</taxon>
        <taxon>Bacilli</taxon>
        <taxon>Lactobacillales</taxon>
        <taxon>Lactobacillaceae</taxon>
        <taxon>Xylocopilactobacillus</taxon>
    </lineage>
</organism>
<keyword evidence="6" id="KW-1185">Reference proteome</keyword>
<evidence type="ECO:0000256" key="1">
    <source>
        <dbReference type="ARBA" id="ARBA00010233"/>
    </source>
</evidence>
<reference evidence="5 6" key="1">
    <citation type="journal article" date="2023" name="Microbiol. Spectr.">
        <title>Symbiosis of Carpenter Bees with Uncharacterized Lactic Acid Bacteria Showing NAD Auxotrophy.</title>
        <authorList>
            <person name="Kawasaki S."/>
            <person name="Ozawa K."/>
            <person name="Mori T."/>
            <person name="Yamamoto A."/>
            <person name="Ito M."/>
            <person name="Ohkuma M."/>
            <person name="Sakamoto M."/>
            <person name="Matsutani M."/>
        </authorList>
    </citation>
    <scope>NUCLEOTIDE SEQUENCE [LARGE SCALE GENOMIC DNA]</scope>
    <source>
        <strain evidence="5 6">XA3</strain>
    </source>
</reference>
<dbReference type="KEGG" id="xap:XA3_19170"/>
<dbReference type="CDD" id="cd07062">
    <property type="entry name" value="Peptidase_S66_mccF_like"/>
    <property type="match status" value="1"/>
</dbReference>
<dbReference type="PIRSF" id="PIRSF028757">
    <property type="entry name" value="LD-carboxypeptidase"/>
    <property type="match status" value="1"/>
</dbReference>
<proteinExistence type="inferred from homology"/>
<dbReference type="RefSeq" id="WP_317635267.1">
    <property type="nucleotide sequence ID" value="NZ_AP026802.1"/>
</dbReference>
<comment type="similarity">
    <text evidence="1">Belongs to the peptidase S66 family.</text>
</comment>
<dbReference type="Pfam" id="PF02016">
    <property type="entry name" value="Peptidase_S66"/>
    <property type="match status" value="1"/>
</dbReference>
<evidence type="ECO:0000313" key="6">
    <source>
        <dbReference type="Proteomes" id="UP001321861"/>
    </source>
</evidence>
<dbReference type="PANTHER" id="PTHR30237:SF4">
    <property type="entry name" value="LD-CARBOXYPEPTIDASE C-TERMINAL DOMAIN-CONTAINING PROTEIN"/>
    <property type="match status" value="1"/>
</dbReference>
<dbReference type="InterPro" id="IPR027461">
    <property type="entry name" value="Carboxypeptidase_A_C_sf"/>
</dbReference>
<sequence>MLNLPSNLEKGDRIAIVSLSRGTLGEKSAKHQLDLGLKRLQELGLKPELMPNALKGVKYLAAHPEARAADLKAAFYDSRIKGIFCAIGGLDTYRILPHIMEDSEFVRAVLQHPKLFSGFSDTTINHLMFHRLGLRTYYGPNFINDLAELDSDLLPKTKETIMRYFSNPSETAITSSPVWYEERTDFSEKALGTVRPSHVEEHGYEVLRGQGVVTGELLGGCLDSLHDMIHTTIPKISDEDKVIAKYQIFPSKEEWQGKILFIETSEMCPDAEFYRHMLEDLKAWGIFQNINGIIVGKPQNEKNYEEYKAVLLDVTSDFQLPIIYNVNFGHSYPRVALPYGARVELDLDHPAITVKEPFFRN</sequence>
<dbReference type="InterPro" id="IPR040449">
    <property type="entry name" value="Peptidase_S66_N"/>
</dbReference>
<dbReference type="EMBL" id="AP026802">
    <property type="protein sequence ID" value="BDR59476.1"/>
    <property type="molecule type" value="Genomic_DNA"/>
</dbReference>
<dbReference type="Gene3D" id="3.50.30.60">
    <property type="entry name" value="LD-carboxypeptidase A C-terminal domain-like"/>
    <property type="match status" value="1"/>
</dbReference>